<comment type="caution">
    <text evidence="2">The sequence shown here is derived from an EMBL/GenBank/DDBJ whole genome shotgun (WGS) entry which is preliminary data.</text>
</comment>
<dbReference type="EMBL" id="WTUZ01000016">
    <property type="protein sequence ID" value="MZQ83184.1"/>
    <property type="molecule type" value="Genomic_DNA"/>
</dbReference>
<keyword evidence="2" id="KW-0131">Cell cycle</keyword>
<proteinExistence type="predicted"/>
<reference evidence="2 3" key="1">
    <citation type="submission" date="2019-12" db="EMBL/GenBank/DDBJ databases">
        <title>Paenibacillus sp. nov. sp. isolated from soil.</title>
        <authorList>
            <person name="Kim J."/>
            <person name="Jeong S.E."/>
            <person name="Jung H.S."/>
            <person name="Jeon C.O."/>
        </authorList>
    </citation>
    <scope>NUCLEOTIDE SEQUENCE [LARGE SCALE GENOMIC DNA]</scope>
    <source>
        <strain evidence="2 3">5J-6</strain>
    </source>
</reference>
<dbReference type="Proteomes" id="UP000481087">
    <property type="component" value="Unassembled WGS sequence"/>
</dbReference>
<keyword evidence="2" id="KW-0132">Cell division</keyword>
<dbReference type="GO" id="GO:0051301">
    <property type="term" value="P:cell division"/>
    <property type="evidence" value="ECO:0007669"/>
    <property type="project" value="UniProtKB-KW"/>
</dbReference>
<organism evidence="2 3">
    <name type="scientific">Paenibacillus silvestris</name>
    <dbReference type="NCBI Taxonomy" id="2606219"/>
    <lineage>
        <taxon>Bacteria</taxon>
        <taxon>Bacillati</taxon>
        <taxon>Bacillota</taxon>
        <taxon>Bacilli</taxon>
        <taxon>Bacillales</taxon>
        <taxon>Paenibacillaceae</taxon>
        <taxon>Paenibacillus</taxon>
    </lineage>
</organism>
<dbReference type="AlphaFoldDB" id="A0A6L8UZ25"/>
<dbReference type="Pfam" id="PF03364">
    <property type="entry name" value="Polyketide_cyc"/>
    <property type="match status" value="1"/>
</dbReference>
<feature type="domain" description="Coenzyme Q-binding protein COQ10 START" evidence="1">
    <location>
        <begin position="10"/>
        <end position="119"/>
    </location>
</feature>
<name>A0A6L8UZ25_9BACL</name>
<sequence>MPSIRIELLINAPAEVIFDLARSIDIHAKSTAQTKERPIGGRTSGLIELGETVTWEAVHFGIKQKLTAKITEMDRPYYFVDEQVRGAFKNFKHSHEFVPVEDGTRMIDLFVYTSPMGVLGKLADKWFLEAYMRNFLMQRNLYIKFAAEETMRLHTGIDDAVYEK</sequence>
<accession>A0A6L8UZ25</accession>
<dbReference type="Gene3D" id="3.30.530.20">
    <property type="match status" value="1"/>
</dbReference>
<dbReference type="RefSeq" id="WP_161407352.1">
    <property type="nucleotide sequence ID" value="NZ_WTUZ01000016.1"/>
</dbReference>
<dbReference type="InterPro" id="IPR005031">
    <property type="entry name" value="COQ10_START"/>
</dbReference>
<dbReference type="SUPFAM" id="SSF55961">
    <property type="entry name" value="Bet v1-like"/>
    <property type="match status" value="1"/>
</dbReference>
<protein>
    <submittedName>
        <fullName evidence="2">Cell division protein</fullName>
    </submittedName>
</protein>
<dbReference type="CDD" id="cd07820">
    <property type="entry name" value="SRPBCC_3"/>
    <property type="match status" value="1"/>
</dbReference>
<evidence type="ECO:0000313" key="3">
    <source>
        <dbReference type="Proteomes" id="UP000481087"/>
    </source>
</evidence>
<keyword evidence="3" id="KW-1185">Reference proteome</keyword>
<evidence type="ECO:0000313" key="2">
    <source>
        <dbReference type="EMBL" id="MZQ83184.1"/>
    </source>
</evidence>
<gene>
    <name evidence="2" type="ORF">GQF01_13800</name>
</gene>
<evidence type="ECO:0000259" key="1">
    <source>
        <dbReference type="Pfam" id="PF03364"/>
    </source>
</evidence>
<dbReference type="InterPro" id="IPR023393">
    <property type="entry name" value="START-like_dom_sf"/>
</dbReference>